<organism evidence="1 2">
    <name type="scientific">Allokutzneria multivorans</name>
    <dbReference type="NCBI Taxonomy" id="1142134"/>
    <lineage>
        <taxon>Bacteria</taxon>
        <taxon>Bacillati</taxon>
        <taxon>Actinomycetota</taxon>
        <taxon>Actinomycetes</taxon>
        <taxon>Pseudonocardiales</taxon>
        <taxon>Pseudonocardiaceae</taxon>
        <taxon>Allokutzneria</taxon>
    </lineage>
</organism>
<dbReference type="InterPro" id="IPR037079">
    <property type="entry name" value="AF2212/PG0164-like_sf"/>
</dbReference>
<dbReference type="Proteomes" id="UP001501747">
    <property type="component" value="Unassembled WGS sequence"/>
</dbReference>
<proteinExistence type="predicted"/>
<dbReference type="SUPFAM" id="SSF141694">
    <property type="entry name" value="AF2212/PG0164-like"/>
    <property type="match status" value="1"/>
</dbReference>
<keyword evidence="2" id="KW-1185">Reference proteome</keyword>
<dbReference type="EMBL" id="BAABAL010000001">
    <property type="protein sequence ID" value="GAA3985750.1"/>
    <property type="molecule type" value="Genomic_DNA"/>
</dbReference>
<dbReference type="Pfam" id="PF08922">
    <property type="entry name" value="DUF1905"/>
    <property type="match status" value="1"/>
</dbReference>
<gene>
    <name evidence="1" type="ORF">GCM10022247_00270</name>
</gene>
<dbReference type="Gene3D" id="2.40.30.100">
    <property type="entry name" value="AF2212/PG0164-like"/>
    <property type="match status" value="1"/>
</dbReference>
<dbReference type="InterPro" id="IPR015018">
    <property type="entry name" value="DUF1905"/>
</dbReference>
<sequence length="101" mass="11221">MEVIVDFEAELWLWDARSDQSWTFVSLPEDASEVIREVTAGPRRGFGAVRVQVTVGGSTWRTSIFPDGARGCYVLPVKRAIRKAEGIDTGDVTPVRVELIQ</sequence>
<evidence type="ECO:0000313" key="1">
    <source>
        <dbReference type="EMBL" id="GAA3985750.1"/>
    </source>
</evidence>
<evidence type="ECO:0000313" key="2">
    <source>
        <dbReference type="Proteomes" id="UP001501747"/>
    </source>
</evidence>
<comment type="caution">
    <text evidence="1">The sequence shown here is derived from an EMBL/GenBank/DDBJ whole genome shotgun (WGS) entry which is preliminary data.</text>
</comment>
<reference evidence="2" key="1">
    <citation type="journal article" date="2019" name="Int. J. Syst. Evol. Microbiol.">
        <title>The Global Catalogue of Microorganisms (GCM) 10K type strain sequencing project: providing services to taxonomists for standard genome sequencing and annotation.</title>
        <authorList>
            <consortium name="The Broad Institute Genomics Platform"/>
            <consortium name="The Broad Institute Genome Sequencing Center for Infectious Disease"/>
            <person name="Wu L."/>
            <person name="Ma J."/>
        </authorList>
    </citation>
    <scope>NUCLEOTIDE SEQUENCE [LARGE SCALE GENOMIC DNA]</scope>
    <source>
        <strain evidence="2">JCM 17342</strain>
    </source>
</reference>
<name>A0ABP7QP19_9PSEU</name>
<accession>A0ABP7QP19</accession>
<protein>
    <submittedName>
        <fullName evidence="1">DUF1905 domain-containing protein</fullName>
    </submittedName>
</protein>